<dbReference type="EMBL" id="ADJX01000001">
    <property type="protein sequence ID" value="OSL50905.1"/>
    <property type="molecule type" value="Genomic_DNA"/>
</dbReference>
<keyword evidence="6 8" id="KW-0143">Chaperone</keyword>
<evidence type="ECO:0000256" key="4">
    <source>
        <dbReference type="ARBA" id="ARBA00022729"/>
    </source>
</evidence>
<keyword evidence="7" id="KW-0393">Immunoglobulin domain</keyword>
<dbReference type="PRINTS" id="PR00969">
    <property type="entry name" value="CHAPERONPILI"/>
</dbReference>
<dbReference type="InterPro" id="IPR018046">
    <property type="entry name" value="Pili_assmbl_chaperone_CS"/>
</dbReference>
<dbReference type="PANTHER" id="PTHR30251:SF2">
    <property type="entry name" value="FIMBRIAL CHAPERONE YADV-RELATED"/>
    <property type="match status" value="1"/>
</dbReference>
<dbReference type="GO" id="GO:0030288">
    <property type="term" value="C:outer membrane-bounded periplasmic space"/>
    <property type="evidence" value="ECO:0007669"/>
    <property type="project" value="InterPro"/>
</dbReference>
<dbReference type="InterPro" id="IPR036316">
    <property type="entry name" value="Pili_assmbl_chap_C_dom_sf"/>
</dbReference>
<evidence type="ECO:0000313" key="12">
    <source>
        <dbReference type="Proteomes" id="UP000243401"/>
    </source>
</evidence>
<dbReference type="Pfam" id="PF02753">
    <property type="entry name" value="PapD_C"/>
    <property type="match status" value="1"/>
</dbReference>
<dbReference type="InterPro" id="IPR016148">
    <property type="entry name" value="Pili_assmbl_chaperone_C"/>
</dbReference>
<sequence length="252" mass="28174">MILRFSRREEMQIYQKIIPLLLASTLSVFASVAQADIVINGTRVIYKEKDKNVTMRLENKGSRPLLVQSWLDTGDDNADPATIKVPFNATPPVSRIDPKRGQTVTITYTNSQTLPKDRESVFWFNVLEVPPKVKDKEAENKNLLQLAFRTRIKLFYRPEGLSGDPFTAPSQLKWQWSGNKIKVTNPTPYYVSFSAVDVVSGTKSYVVNTSMIAPNSNSDFSVQGLQTSIGGAKLRYSAISDYGSEIKGESNL</sequence>
<keyword evidence="3" id="KW-1029">Fimbrium biogenesis</keyword>
<dbReference type="FunFam" id="2.60.40.10:FF:000458">
    <property type="entry name" value="Molecular chaperone FimC"/>
    <property type="match status" value="1"/>
</dbReference>
<evidence type="ECO:0000313" key="11">
    <source>
        <dbReference type="EMBL" id="OSL50905.1"/>
    </source>
</evidence>
<keyword evidence="5" id="KW-0574">Periplasm</keyword>
<evidence type="ECO:0000256" key="8">
    <source>
        <dbReference type="RuleBase" id="RU003918"/>
    </source>
</evidence>
<protein>
    <submittedName>
        <fullName evidence="11">Chaperone protein EcpD</fullName>
    </submittedName>
</protein>
<organism evidence="11 12">
    <name type="scientific">Escherichia coli H605</name>
    <dbReference type="NCBI Taxonomy" id="656410"/>
    <lineage>
        <taxon>Bacteria</taxon>
        <taxon>Pseudomonadati</taxon>
        <taxon>Pseudomonadota</taxon>
        <taxon>Gammaproteobacteria</taxon>
        <taxon>Enterobacterales</taxon>
        <taxon>Enterobacteriaceae</taxon>
        <taxon>Escherichia</taxon>
    </lineage>
</organism>
<dbReference type="SUPFAM" id="SSF49354">
    <property type="entry name" value="PapD-like"/>
    <property type="match status" value="1"/>
</dbReference>
<evidence type="ECO:0000256" key="5">
    <source>
        <dbReference type="ARBA" id="ARBA00022764"/>
    </source>
</evidence>
<comment type="subcellular location">
    <subcellularLocation>
        <location evidence="1 8">Periplasm</location>
    </subcellularLocation>
</comment>
<dbReference type="NCBIfam" id="NF007398">
    <property type="entry name" value="PRK09926.1"/>
    <property type="match status" value="1"/>
</dbReference>
<dbReference type="AlphaFoldDB" id="A0AAJ3P317"/>
<evidence type="ECO:0000259" key="10">
    <source>
        <dbReference type="Pfam" id="PF02753"/>
    </source>
</evidence>
<dbReference type="SUPFAM" id="SSF49584">
    <property type="entry name" value="Periplasmic chaperone C-domain"/>
    <property type="match status" value="1"/>
</dbReference>
<evidence type="ECO:0000256" key="1">
    <source>
        <dbReference type="ARBA" id="ARBA00004418"/>
    </source>
</evidence>
<dbReference type="Proteomes" id="UP000243401">
    <property type="component" value="Unassembled WGS sequence"/>
</dbReference>
<feature type="domain" description="Pili assembly chaperone C-terminal" evidence="10">
    <location>
        <begin position="183"/>
        <end position="245"/>
    </location>
</feature>
<dbReference type="InterPro" id="IPR008962">
    <property type="entry name" value="PapD-like_sf"/>
</dbReference>
<accession>A0AAJ3P317</accession>
<dbReference type="Pfam" id="PF00345">
    <property type="entry name" value="PapD_N"/>
    <property type="match status" value="1"/>
</dbReference>
<dbReference type="InterPro" id="IPR050643">
    <property type="entry name" value="Periplasmic_pilus_chap"/>
</dbReference>
<dbReference type="InterPro" id="IPR013783">
    <property type="entry name" value="Ig-like_fold"/>
</dbReference>
<name>A0AAJ3P317_ECOLX</name>
<dbReference type="PROSITE" id="PS00635">
    <property type="entry name" value="PILI_CHAPERONE"/>
    <property type="match status" value="1"/>
</dbReference>
<comment type="caution">
    <text evidence="11">The sequence shown here is derived from an EMBL/GenBank/DDBJ whole genome shotgun (WGS) entry which is preliminary data.</text>
</comment>
<dbReference type="InterPro" id="IPR016147">
    <property type="entry name" value="Pili_assmbl_chaperone_N"/>
</dbReference>
<gene>
    <name evidence="11" type="ORF">EATG_03432</name>
</gene>
<keyword evidence="4" id="KW-0732">Signal</keyword>
<reference evidence="11 12" key="1">
    <citation type="submission" date="2010-04" db="EMBL/GenBank/DDBJ databases">
        <title>The Genome Sequence of Escherichia coli H605.</title>
        <authorList>
            <consortium name="The Broad Institute Genome Sequencing Platform"/>
            <consortium name="The Broad Institute Genome Sequencing Center for Infectious Disease"/>
            <person name="Feldgarden M."/>
            <person name="Gordon D.M."/>
            <person name="Johnson J.R."/>
            <person name="Johnston B.D."/>
            <person name="Young S."/>
            <person name="Zeng Q."/>
            <person name="Koehrsen M."/>
            <person name="Alvarado L."/>
            <person name="Berlin A.M."/>
            <person name="Borenstein D."/>
            <person name="Chapman S.B."/>
            <person name="Chen Z."/>
            <person name="Engels R."/>
            <person name="Freedman E."/>
            <person name="Gellesch M."/>
            <person name="Goldberg J."/>
            <person name="Griggs A."/>
            <person name="Gujja S."/>
            <person name="Heilman E.R."/>
            <person name="Heiman D.I."/>
            <person name="Hepburn T.A."/>
            <person name="Howarth C."/>
            <person name="Jen D."/>
            <person name="Larson L."/>
            <person name="Mehta T."/>
            <person name="Park D."/>
            <person name="Pearson M."/>
            <person name="Richards J."/>
            <person name="Roberts A."/>
            <person name="Saif S."/>
            <person name="Shea T.D."/>
            <person name="Shenoy N."/>
            <person name="Sisk P."/>
            <person name="Stolte C."/>
            <person name="Sykes S.N."/>
            <person name="Walk T."/>
            <person name="White J."/>
            <person name="Yandava C."/>
            <person name="Haas B."/>
            <person name="Henn M.R."/>
            <person name="Nusbaum C."/>
            <person name="Birren B."/>
        </authorList>
    </citation>
    <scope>NUCLEOTIDE SEQUENCE [LARGE SCALE GENOMIC DNA]</scope>
    <source>
        <strain evidence="11 12">H605</strain>
    </source>
</reference>
<evidence type="ECO:0000256" key="7">
    <source>
        <dbReference type="ARBA" id="ARBA00023319"/>
    </source>
</evidence>
<dbReference type="InterPro" id="IPR001829">
    <property type="entry name" value="Pili_assmbl_chaperone_bac"/>
</dbReference>
<feature type="domain" description="Pili assembly chaperone N-terminal" evidence="9">
    <location>
        <begin position="37"/>
        <end position="161"/>
    </location>
</feature>
<evidence type="ECO:0000256" key="6">
    <source>
        <dbReference type="ARBA" id="ARBA00023186"/>
    </source>
</evidence>
<comment type="similarity">
    <text evidence="2 8">Belongs to the periplasmic pilus chaperone family.</text>
</comment>
<evidence type="ECO:0000259" key="9">
    <source>
        <dbReference type="Pfam" id="PF00345"/>
    </source>
</evidence>
<evidence type="ECO:0000256" key="3">
    <source>
        <dbReference type="ARBA" id="ARBA00022558"/>
    </source>
</evidence>
<evidence type="ECO:0000256" key="2">
    <source>
        <dbReference type="ARBA" id="ARBA00007399"/>
    </source>
</evidence>
<dbReference type="PANTHER" id="PTHR30251">
    <property type="entry name" value="PILUS ASSEMBLY CHAPERONE"/>
    <property type="match status" value="1"/>
</dbReference>
<dbReference type="GO" id="GO:0071555">
    <property type="term" value="P:cell wall organization"/>
    <property type="evidence" value="ECO:0007669"/>
    <property type="project" value="InterPro"/>
</dbReference>
<dbReference type="Gene3D" id="2.60.40.10">
    <property type="entry name" value="Immunoglobulins"/>
    <property type="match status" value="2"/>
</dbReference>
<proteinExistence type="inferred from homology"/>